<protein>
    <submittedName>
        <fullName evidence="2">Uncharacterized protein</fullName>
    </submittedName>
</protein>
<accession>G9NZC7</accession>
<dbReference type="HOGENOM" id="CLU_2223625_0_0_1"/>
<keyword evidence="1" id="KW-0472">Membrane</keyword>
<keyword evidence="3" id="KW-1185">Reference proteome</keyword>
<organism evidence="2 3">
    <name type="scientific">Hypocrea atroviridis (strain ATCC 20476 / IMI 206040)</name>
    <name type="common">Trichoderma atroviride</name>
    <dbReference type="NCBI Taxonomy" id="452589"/>
    <lineage>
        <taxon>Eukaryota</taxon>
        <taxon>Fungi</taxon>
        <taxon>Dikarya</taxon>
        <taxon>Ascomycota</taxon>
        <taxon>Pezizomycotina</taxon>
        <taxon>Sordariomycetes</taxon>
        <taxon>Hypocreomycetidae</taxon>
        <taxon>Hypocreales</taxon>
        <taxon>Hypocreaceae</taxon>
        <taxon>Trichoderma</taxon>
    </lineage>
</organism>
<gene>
    <name evidence="2" type="ORF">TRIATDRAFT_300246</name>
</gene>
<keyword evidence="1" id="KW-1133">Transmembrane helix</keyword>
<evidence type="ECO:0000256" key="1">
    <source>
        <dbReference type="SAM" id="Phobius"/>
    </source>
</evidence>
<evidence type="ECO:0000313" key="3">
    <source>
        <dbReference type="Proteomes" id="UP000005426"/>
    </source>
</evidence>
<sequence length="106" mass="11759">MKLMIYYNQQRHASGKGRRSIILVLANSLLGVHYFLQRQRRILAAALGLLSALQFGRRIPLDNKLFSAGRPCKAASGDGSAIFGDVASQIANRAKRDAEDEIERVF</sequence>
<evidence type="ECO:0000313" key="2">
    <source>
        <dbReference type="EMBL" id="EHK43836.1"/>
    </source>
</evidence>
<dbReference type="Proteomes" id="UP000005426">
    <property type="component" value="Unassembled WGS sequence"/>
</dbReference>
<reference evidence="2 3" key="1">
    <citation type="journal article" date="2011" name="Genome Biol.">
        <title>Comparative genome sequence analysis underscores mycoparasitism as the ancestral life style of Trichoderma.</title>
        <authorList>
            <person name="Kubicek C.P."/>
            <person name="Herrera-Estrella A."/>
            <person name="Seidl-Seiboth V."/>
            <person name="Martinez D.A."/>
            <person name="Druzhinina I.S."/>
            <person name="Thon M."/>
            <person name="Zeilinger S."/>
            <person name="Casas-Flores S."/>
            <person name="Horwitz B.A."/>
            <person name="Mukherjee P.K."/>
            <person name="Mukherjee M."/>
            <person name="Kredics L."/>
            <person name="Alcaraz L.D."/>
            <person name="Aerts A."/>
            <person name="Antal Z."/>
            <person name="Atanasova L."/>
            <person name="Cervantes-Badillo M.G."/>
            <person name="Challacombe J."/>
            <person name="Chertkov O."/>
            <person name="McCluskey K."/>
            <person name="Coulpier F."/>
            <person name="Deshpande N."/>
            <person name="von Doehren H."/>
            <person name="Ebbole D.J."/>
            <person name="Esquivel-Naranjo E.U."/>
            <person name="Fekete E."/>
            <person name="Flipphi M."/>
            <person name="Glaser F."/>
            <person name="Gomez-Rodriguez E.Y."/>
            <person name="Gruber S."/>
            <person name="Han C."/>
            <person name="Henrissat B."/>
            <person name="Hermosa R."/>
            <person name="Hernandez-Onate M."/>
            <person name="Karaffa L."/>
            <person name="Kosti I."/>
            <person name="Le Crom S."/>
            <person name="Lindquist E."/>
            <person name="Lucas S."/>
            <person name="Luebeck M."/>
            <person name="Luebeck P.S."/>
            <person name="Margeot A."/>
            <person name="Metz B."/>
            <person name="Misra M."/>
            <person name="Nevalainen H."/>
            <person name="Omann M."/>
            <person name="Packer N."/>
            <person name="Perrone G."/>
            <person name="Uresti-Rivera E.E."/>
            <person name="Salamov A."/>
            <person name="Schmoll M."/>
            <person name="Seiboth B."/>
            <person name="Shapiro H."/>
            <person name="Sukno S."/>
            <person name="Tamayo-Ramos J.A."/>
            <person name="Tisch D."/>
            <person name="Wiest A."/>
            <person name="Wilkinson H.H."/>
            <person name="Zhang M."/>
            <person name="Coutinho P.M."/>
            <person name="Kenerley C.M."/>
            <person name="Monte E."/>
            <person name="Baker S.E."/>
            <person name="Grigoriev I.V."/>
        </authorList>
    </citation>
    <scope>NUCLEOTIDE SEQUENCE [LARGE SCALE GENOMIC DNA]</scope>
    <source>
        <strain evidence="3">ATCC 20476 / IMI 206040</strain>
    </source>
</reference>
<comment type="caution">
    <text evidence="2">The sequence shown here is derived from an EMBL/GenBank/DDBJ whole genome shotgun (WGS) entry which is preliminary data.</text>
</comment>
<dbReference type="AlphaFoldDB" id="G9NZC7"/>
<keyword evidence="1" id="KW-0812">Transmembrane</keyword>
<feature type="transmembrane region" description="Helical" evidence="1">
    <location>
        <begin position="20"/>
        <end position="36"/>
    </location>
</feature>
<proteinExistence type="predicted"/>
<name>G9NZC7_HYPAI</name>
<dbReference type="EMBL" id="ABDG02000025">
    <property type="protein sequence ID" value="EHK43836.1"/>
    <property type="molecule type" value="Genomic_DNA"/>
</dbReference>